<dbReference type="PROSITE" id="PS00460">
    <property type="entry name" value="GLUTATHIONE_PEROXID_1"/>
    <property type="match status" value="1"/>
</dbReference>
<evidence type="ECO:0000256" key="3">
    <source>
        <dbReference type="ARBA" id="ARBA00023002"/>
    </source>
</evidence>
<comment type="similarity">
    <text evidence="1 4">Belongs to the glutathione peroxidase family.</text>
</comment>
<evidence type="ECO:0000256" key="1">
    <source>
        <dbReference type="ARBA" id="ARBA00006926"/>
    </source>
</evidence>
<evidence type="ECO:0000313" key="5">
    <source>
        <dbReference type="EMBL" id="MET3559113.1"/>
    </source>
</evidence>
<dbReference type="Gene3D" id="3.40.30.10">
    <property type="entry name" value="Glutaredoxin"/>
    <property type="match status" value="1"/>
</dbReference>
<evidence type="ECO:0000313" key="6">
    <source>
        <dbReference type="Proteomes" id="UP001549122"/>
    </source>
</evidence>
<dbReference type="GO" id="GO:0004602">
    <property type="term" value="F:glutathione peroxidase activity"/>
    <property type="evidence" value="ECO:0007669"/>
    <property type="project" value="UniProtKB-EC"/>
</dbReference>
<dbReference type="InterPro" id="IPR036249">
    <property type="entry name" value="Thioredoxin-like_sf"/>
</dbReference>
<protein>
    <recommendedName>
        <fullName evidence="4">Glutathione peroxidase</fullName>
    </recommendedName>
</protein>
<dbReference type="CDD" id="cd00340">
    <property type="entry name" value="GSH_Peroxidase"/>
    <property type="match status" value="1"/>
</dbReference>
<dbReference type="InterPro" id="IPR000889">
    <property type="entry name" value="Glutathione_peroxidase"/>
</dbReference>
<keyword evidence="3 4" id="KW-0560">Oxidoreductase</keyword>
<reference evidence="5 6" key="1">
    <citation type="submission" date="2024-06" db="EMBL/GenBank/DDBJ databases">
        <title>Genomic Encyclopedia of Type Strains, Phase IV (KMG-IV): sequencing the most valuable type-strain genomes for metagenomic binning, comparative biology and taxonomic classification.</title>
        <authorList>
            <person name="Goeker M."/>
        </authorList>
    </citation>
    <scope>NUCLEOTIDE SEQUENCE [LARGE SCALE GENOMIC DNA]</scope>
    <source>
        <strain evidence="5 6">DSM 28303</strain>
    </source>
</reference>
<dbReference type="PROSITE" id="PS51355">
    <property type="entry name" value="GLUTATHIONE_PEROXID_3"/>
    <property type="match status" value="1"/>
</dbReference>
<dbReference type="PIRSF" id="PIRSF000303">
    <property type="entry name" value="Glutathion_perox"/>
    <property type="match status" value="1"/>
</dbReference>
<dbReference type="PANTHER" id="PTHR11592:SF78">
    <property type="entry name" value="GLUTATHIONE PEROXIDASE"/>
    <property type="match status" value="1"/>
</dbReference>
<dbReference type="PRINTS" id="PR01011">
    <property type="entry name" value="GLUTPROXDASE"/>
</dbReference>
<keyword evidence="2 4" id="KW-0575">Peroxidase</keyword>
<organism evidence="5 6">
    <name type="scientific">Streptococcus rupicaprae</name>
    <dbReference type="NCBI Taxonomy" id="759619"/>
    <lineage>
        <taxon>Bacteria</taxon>
        <taxon>Bacillati</taxon>
        <taxon>Bacillota</taxon>
        <taxon>Bacilli</taxon>
        <taxon>Lactobacillales</taxon>
        <taxon>Streptococcaceae</taxon>
        <taxon>Streptococcus</taxon>
    </lineage>
</organism>
<dbReference type="Pfam" id="PF00255">
    <property type="entry name" value="GSHPx"/>
    <property type="match status" value="1"/>
</dbReference>
<evidence type="ECO:0000256" key="4">
    <source>
        <dbReference type="RuleBase" id="RU000499"/>
    </source>
</evidence>
<keyword evidence="6" id="KW-1185">Reference proteome</keyword>
<comment type="caution">
    <text evidence="5">The sequence shown here is derived from an EMBL/GenBank/DDBJ whole genome shotgun (WGS) entry which is preliminary data.</text>
</comment>
<dbReference type="Proteomes" id="UP001549122">
    <property type="component" value="Unassembled WGS sequence"/>
</dbReference>
<dbReference type="RefSeq" id="WP_354366200.1">
    <property type="nucleotide sequence ID" value="NZ_JBEPLO010000034.1"/>
</dbReference>
<dbReference type="PANTHER" id="PTHR11592">
    <property type="entry name" value="GLUTATHIONE PEROXIDASE"/>
    <property type="match status" value="1"/>
</dbReference>
<dbReference type="PROSITE" id="PS00763">
    <property type="entry name" value="GLUTATHIONE_PEROXID_2"/>
    <property type="match status" value="1"/>
</dbReference>
<dbReference type="EMBL" id="JBEPLO010000034">
    <property type="protein sequence ID" value="MET3559113.1"/>
    <property type="molecule type" value="Genomic_DNA"/>
</dbReference>
<dbReference type="InterPro" id="IPR029759">
    <property type="entry name" value="GPX_AS"/>
</dbReference>
<gene>
    <name evidence="5" type="ORF">ABID29_002262</name>
</gene>
<sequence length="158" mass="17990">MSTLYNLPIEAQDGSITTLEPYKNKVLLIVNTATACGLTPQYQGLQKLYDTFHNQGFEVLDFPCNQFMNQTPESDQGINQFCQLNYQTTFTRFKKIAVNGPNTCHLFQYLKEQQPGSLGKSIKWNFTKFLVNRQGQVVARFSPQTEPAEIQSAIQELL</sequence>
<proteinExistence type="inferred from homology"/>
<evidence type="ECO:0000256" key="2">
    <source>
        <dbReference type="ARBA" id="ARBA00022559"/>
    </source>
</evidence>
<accession>A0ABV2FKR3</accession>
<name>A0ABV2FKR3_9STRE</name>
<dbReference type="InterPro" id="IPR029760">
    <property type="entry name" value="GPX_CS"/>
</dbReference>
<dbReference type="SUPFAM" id="SSF52833">
    <property type="entry name" value="Thioredoxin-like"/>
    <property type="match status" value="1"/>
</dbReference>